<sequence>MLKNARIQTVRWMVFIALLSTCTLLFMPFSLVPSSALNLSQLSCQVSDSSGDKTFRIYTPSDWQANELMSYFCGSVLAGDEYARVELSWKPREHINSEDILSQQFDMLFSRPRVLNGLLPDHQAFYEQALILPAYTVYLYAHIPLQNLSSATFYKRSIGLLDDKRSQSGFLIPEIELRKKGISLDNNNTRWFHHRNDLVSAFLSGRVDFIPAIGIEPELSKWPREKRIELKTIPSAGSWYLSNALPKAIKCKTSQSLLAKMQQSPVMSQLLDHGKLNSYACD</sequence>
<organism evidence="1 2">
    <name type="scientific">Vibrio maritimus</name>
    <dbReference type="NCBI Taxonomy" id="990268"/>
    <lineage>
        <taxon>Bacteria</taxon>
        <taxon>Pseudomonadati</taxon>
        <taxon>Pseudomonadota</taxon>
        <taxon>Gammaproteobacteria</taxon>
        <taxon>Vibrionales</taxon>
        <taxon>Vibrionaceae</taxon>
        <taxon>Vibrio</taxon>
    </lineage>
</organism>
<name>A0A090T3Z7_9VIBR</name>
<dbReference type="Proteomes" id="UP000029224">
    <property type="component" value="Unassembled WGS sequence"/>
</dbReference>
<gene>
    <name evidence="1" type="ORF">JCM19240_4245</name>
</gene>
<comment type="caution">
    <text evidence="1">The sequence shown here is derived from an EMBL/GenBank/DDBJ whole genome shotgun (WGS) entry which is preliminary data.</text>
</comment>
<reference evidence="1 2" key="1">
    <citation type="submission" date="2014-09" db="EMBL/GenBank/DDBJ databases">
        <title>Vibrio maritimus JCM 19240. (C210) whole genome shotgun sequence.</title>
        <authorList>
            <person name="Sawabe T."/>
            <person name="Meirelles P."/>
            <person name="Nakanishi M."/>
            <person name="Sayaka M."/>
            <person name="Hattori M."/>
            <person name="Ohkuma M."/>
        </authorList>
    </citation>
    <scope>NUCLEOTIDE SEQUENCE [LARGE SCALE GENOMIC DNA]</scope>
    <source>
        <strain evidence="1 2">JCM 19240</strain>
    </source>
</reference>
<keyword evidence="2" id="KW-1185">Reference proteome</keyword>
<evidence type="ECO:0000313" key="1">
    <source>
        <dbReference type="EMBL" id="GAL34695.1"/>
    </source>
</evidence>
<protein>
    <submittedName>
        <fullName evidence="1">Putative membrane protein</fullName>
    </submittedName>
</protein>
<accession>A0A090T3Z7</accession>
<dbReference type="OrthoDB" id="5901335at2"/>
<dbReference type="AlphaFoldDB" id="A0A090T3Z7"/>
<dbReference type="EMBL" id="BBMT01000005">
    <property type="protein sequence ID" value="GAL34695.1"/>
    <property type="molecule type" value="Genomic_DNA"/>
</dbReference>
<evidence type="ECO:0000313" key="2">
    <source>
        <dbReference type="Proteomes" id="UP000029224"/>
    </source>
</evidence>
<reference evidence="1 2" key="2">
    <citation type="submission" date="2014-09" db="EMBL/GenBank/DDBJ databases">
        <authorList>
            <consortium name="NBRP consortium"/>
            <person name="Sawabe T."/>
            <person name="Meirelles P."/>
            <person name="Nakanishi M."/>
            <person name="Sayaka M."/>
            <person name="Hattori M."/>
            <person name="Ohkuma M."/>
        </authorList>
    </citation>
    <scope>NUCLEOTIDE SEQUENCE [LARGE SCALE GENOMIC DNA]</scope>
    <source>
        <strain evidence="1 2">JCM 19240</strain>
    </source>
</reference>
<proteinExistence type="predicted"/>